<dbReference type="Pfam" id="PF00294">
    <property type="entry name" value="PfkB"/>
    <property type="match status" value="2"/>
</dbReference>
<sequence length="309" mass="32066">MGADADVFLSGRLFHDLVFTGLADPPRPGAETWTSGMSSGPGGIANFAVALARLGLRASLAAAFGDDPYGRLCWAALESEGVDLAPSRRLPGWSTPVTVSLAYDGDRALVTHGTPPPCGVSGGPPRARASIVHLEAEPVPASGLIFADLGWDPAREWPAETLDRLSGCHAFMPNAYEAMRYTRTETPEAALAKLAELVPVAVVTCGAGGAMAVDSGTGERARVPGLPVEAVDPTGAGDVFGAGLVAATLAGWPLVHRLRFANLSAALSVRRAGGALAAPGWADIARWWHGVADPELRRDHAFLSDVIPR</sequence>
<keyword evidence="5" id="KW-1185">Reference proteome</keyword>
<dbReference type="PANTHER" id="PTHR10584">
    <property type="entry name" value="SUGAR KINASE"/>
    <property type="match status" value="1"/>
</dbReference>
<dbReference type="Proteomes" id="UP000674234">
    <property type="component" value="Unassembled WGS sequence"/>
</dbReference>
<keyword evidence="1" id="KW-0808">Transferase</keyword>
<dbReference type="InterPro" id="IPR011611">
    <property type="entry name" value="PfkB_dom"/>
</dbReference>
<keyword evidence="2 4" id="KW-0418">Kinase</keyword>
<evidence type="ECO:0000256" key="1">
    <source>
        <dbReference type="ARBA" id="ARBA00022679"/>
    </source>
</evidence>
<comment type="caution">
    <text evidence="4">The sequence shown here is derived from an EMBL/GenBank/DDBJ whole genome shotgun (WGS) entry which is preliminary data.</text>
</comment>
<dbReference type="InterPro" id="IPR029056">
    <property type="entry name" value="Ribokinase-like"/>
</dbReference>
<protein>
    <submittedName>
        <fullName evidence="4">Carbohydrate kinase family protein</fullName>
    </submittedName>
</protein>
<dbReference type="GO" id="GO:0016301">
    <property type="term" value="F:kinase activity"/>
    <property type="evidence" value="ECO:0007669"/>
    <property type="project" value="UniProtKB-KW"/>
</dbReference>
<evidence type="ECO:0000313" key="5">
    <source>
        <dbReference type="Proteomes" id="UP000674234"/>
    </source>
</evidence>
<dbReference type="EMBL" id="JAFCNB010000002">
    <property type="protein sequence ID" value="MBP2703045.1"/>
    <property type="molecule type" value="Genomic_DNA"/>
</dbReference>
<dbReference type="PROSITE" id="PS00584">
    <property type="entry name" value="PFKB_KINASES_2"/>
    <property type="match status" value="1"/>
</dbReference>
<organism evidence="4 5">
    <name type="scientific">Microbispora oryzae</name>
    <dbReference type="NCBI Taxonomy" id="2806554"/>
    <lineage>
        <taxon>Bacteria</taxon>
        <taxon>Bacillati</taxon>
        <taxon>Actinomycetota</taxon>
        <taxon>Actinomycetes</taxon>
        <taxon>Streptosporangiales</taxon>
        <taxon>Streptosporangiaceae</taxon>
        <taxon>Microbispora</taxon>
    </lineage>
</organism>
<dbReference type="Gene3D" id="3.40.1190.20">
    <property type="match status" value="1"/>
</dbReference>
<proteinExistence type="predicted"/>
<dbReference type="AlphaFoldDB" id="A0A941AGK8"/>
<evidence type="ECO:0000313" key="4">
    <source>
        <dbReference type="EMBL" id="MBP2703045.1"/>
    </source>
</evidence>
<feature type="domain" description="Carbohydrate kinase PfkB" evidence="3">
    <location>
        <begin position="156"/>
        <end position="276"/>
    </location>
</feature>
<dbReference type="PANTHER" id="PTHR10584:SF166">
    <property type="entry name" value="RIBOKINASE"/>
    <property type="match status" value="1"/>
</dbReference>
<feature type="domain" description="Carbohydrate kinase PfkB" evidence="3">
    <location>
        <begin position="37"/>
        <end position="112"/>
    </location>
</feature>
<dbReference type="SUPFAM" id="SSF53613">
    <property type="entry name" value="Ribokinase-like"/>
    <property type="match status" value="1"/>
</dbReference>
<evidence type="ECO:0000259" key="3">
    <source>
        <dbReference type="Pfam" id="PF00294"/>
    </source>
</evidence>
<gene>
    <name evidence="4" type="ORF">JOL79_04420</name>
</gene>
<name>A0A941AGK8_9ACTN</name>
<dbReference type="InterPro" id="IPR002173">
    <property type="entry name" value="Carboh/pur_kinase_PfkB_CS"/>
</dbReference>
<dbReference type="RefSeq" id="WP_210154356.1">
    <property type="nucleotide sequence ID" value="NZ_JAFCNB010000002.1"/>
</dbReference>
<evidence type="ECO:0000256" key="2">
    <source>
        <dbReference type="ARBA" id="ARBA00022777"/>
    </source>
</evidence>
<dbReference type="CDD" id="cd01942">
    <property type="entry name" value="ribokinase_group_A"/>
    <property type="match status" value="1"/>
</dbReference>
<accession>A0A941AGK8</accession>
<reference evidence="4" key="1">
    <citation type="submission" date="2021-02" db="EMBL/GenBank/DDBJ databases">
        <title>Draft genome sequence of Microbispora sp. RL4-1S isolated from rice leaves in Thailand.</title>
        <authorList>
            <person name="Muangham S."/>
            <person name="Duangmal K."/>
        </authorList>
    </citation>
    <scope>NUCLEOTIDE SEQUENCE</scope>
    <source>
        <strain evidence="4">RL4-1S</strain>
    </source>
</reference>